<comment type="subcellular location">
    <subcellularLocation>
        <location evidence="1">Cytoplasm</location>
    </subcellularLocation>
</comment>
<feature type="compositionally biased region" description="Gly residues" evidence="7">
    <location>
        <begin position="193"/>
        <end position="221"/>
    </location>
</feature>
<proteinExistence type="predicted"/>
<feature type="compositionally biased region" description="Gly residues" evidence="7">
    <location>
        <begin position="130"/>
        <end position="151"/>
    </location>
</feature>
<feature type="domain" description="Pan3 C-terminal knob" evidence="8">
    <location>
        <begin position="621"/>
        <end position="760"/>
    </location>
</feature>
<dbReference type="Gene3D" id="1.20.5.5160">
    <property type="match status" value="1"/>
</dbReference>
<evidence type="ECO:0000256" key="3">
    <source>
        <dbReference type="ARBA" id="ARBA00022664"/>
    </source>
</evidence>
<dbReference type="EMBL" id="JAEHOD010000014">
    <property type="protein sequence ID" value="KAG2449285.1"/>
    <property type="molecule type" value="Genomic_DNA"/>
</dbReference>
<dbReference type="Pfam" id="PF18101">
    <property type="entry name" value="Pan3_CK"/>
    <property type="match status" value="1"/>
</dbReference>
<evidence type="ECO:0000313" key="9">
    <source>
        <dbReference type="EMBL" id="KAG2449285.1"/>
    </source>
</evidence>
<evidence type="ECO:0000256" key="1">
    <source>
        <dbReference type="ARBA" id="ARBA00004496"/>
    </source>
</evidence>
<gene>
    <name evidence="9" type="ORF">HYH02_005442</name>
</gene>
<dbReference type="PANTHER" id="PTHR12272">
    <property type="entry name" value="DEADENYLATION COMPLEX SUBUNIT PAN3"/>
    <property type="match status" value="1"/>
</dbReference>
<dbReference type="GO" id="GO:0006397">
    <property type="term" value="P:mRNA processing"/>
    <property type="evidence" value="ECO:0007669"/>
    <property type="project" value="UniProtKB-KW"/>
</dbReference>
<dbReference type="InterPro" id="IPR011009">
    <property type="entry name" value="Kinase-like_dom_sf"/>
</dbReference>
<dbReference type="GO" id="GO:0031251">
    <property type="term" value="C:PAN complex"/>
    <property type="evidence" value="ECO:0007669"/>
    <property type="project" value="InterPro"/>
</dbReference>
<reference evidence="9" key="1">
    <citation type="journal article" date="2020" name="bioRxiv">
        <title>Comparative genomics of Chlamydomonas.</title>
        <authorList>
            <person name="Craig R.J."/>
            <person name="Hasan A.R."/>
            <person name="Ness R.W."/>
            <person name="Keightley P.D."/>
        </authorList>
    </citation>
    <scope>NUCLEOTIDE SEQUENCE</scope>
    <source>
        <strain evidence="9">CCAP 11/173</strain>
    </source>
</reference>
<keyword evidence="6" id="KW-0175">Coiled coil</keyword>
<organism evidence="9 10">
    <name type="scientific">Chlamydomonas schloesseri</name>
    <dbReference type="NCBI Taxonomy" id="2026947"/>
    <lineage>
        <taxon>Eukaryota</taxon>
        <taxon>Viridiplantae</taxon>
        <taxon>Chlorophyta</taxon>
        <taxon>core chlorophytes</taxon>
        <taxon>Chlorophyceae</taxon>
        <taxon>CS clade</taxon>
        <taxon>Chlamydomonadales</taxon>
        <taxon>Chlamydomonadaceae</taxon>
        <taxon>Chlamydomonas</taxon>
    </lineage>
</organism>
<keyword evidence="2" id="KW-0963">Cytoplasm</keyword>
<keyword evidence="4" id="KW-0547">Nucleotide-binding</keyword>
<evidence type="ECO:0000256" key="4">
    <source>
        <dbReference type="ARBA" id="ARBA00022741"/>
    </source>
</evidence>
<dbReference type="OrthoDB" id="204958at2759"/>
<dbReference type="InterPro" id="IPR030844">
    <property type="entry name" value="PAN3"/>
</dbReference>
<keyword evidence="10" id="KW-1185">Reference proteome</keyword>
<keyword evidence="5" id="KW-0067">ATP-binding</keyword>
<dbReference type="Proteomes" id="UP000613740">
    <property type="component" value="Unassembled WGS sequence"/>
</dbReference>
<evidence type="ECO:0000256" key="6">
    <source>
        <dbReference type="ARBA" id="ARBA00023054"/>
    </source>
</evidence>
<dbReference type="GO" id="GO:0005524">
    <property type="term" value="F:ATP binding"/>
    <property type="evidence" value="ECO:0007669"/>
    <property type="project" value="UniProtKB-KW"/>
</dbReference>
<dbReference type="InterPro" id="IPR041332">
    <property type="entry name" value="Pan3_CK"/>
</dbReference>
<dbReference type="GO" id="GO:0000289">
    <property type="term" value="P:nuclear-transcribed mRNA poly(A) tail shortening"/>
    <property type="evidence" value="ECO:0007669"/>
    <property type="project" value="InterPro"/>
</dbReference>
<feature type="region of interest" description="Disordered" evidence="7">
    <location>
        <begin position="1"/>
        <end position="71"/>
    </location>
</feature>
<evidence type="ECO:0000259" key="8">
    <source>
        <dbReference type="Pfam" id="PF18101"/>
    </source>
</evidence>
<evidence type="ECO:0000256" key="7">
    <source>
        <dbReference type="SAM" id="MobiDB-lite"/>
    </source>
</evidence>
<evidence type="ECO:0000256" key="2">
    <source>
        <dbReference type="ARBA" id="ARBA00022490"/>
    </source>
</evidence>
<name>A0A836B6X1_9CHLO</name>
<comment type="caution">
    <text evidence="9">The sequence shown here is derived from an EMBL/GenBank/DDBJ whole genome shotgun (WGS) entry which is preliminary data.</text>
</comment>
<feature type="compositionally biased region" description="Gly residues" evidence="7">
    <location>
        <begin position="163"/>
        <end position="186"/>
    </location>
</feature>
<protein>
    <recommendedName>
        <fullName evidence="8">Pan3 C-terminal knob domain-containing protein</fullName>
    </recommendedName>
</protein>
<evidence type="ECO:0000256" key="5">
    <source>
        <dbReference type="ARBA" id="ARBA00022840"/>
    </source>
</evidence>
<dbReference type="Gene3D" id="1.10.287.3700">
    <property type="match status" value="1"/>
</dbReference>
<dbReference type="GO" id="GO:0000932">
    <property type="term" value="C:P-body"/>
    <property type="evidence" value="ECO:0007669"/>
    <property type="project" value="TreeGrafter"/>
</dbReference>
<keyword evidence="3" id="KW-0507">mRNA processing</keyword>
<dbReference type="GO" id="GO:0008143">
    <property type="term" value="F:poly(A) binding"/>
    <property type="evidence" value="ECO:0007669"/>
    <property type="project" value="TreeGrafter"/>
</dbReference>
<dbReference type="SUPFAM" id="SSF56112">
    <property type="entry name" value="Protein kinase-like (PK-like)"/>
    <property type="match status" value="1"/>
</dbReference>
<accession>A0A836B6X1</accession>
<feature type="region of interest" description="Disordered" evidence="7">
    <location>
        <begin position="775"/>
        <end position="802"/>
    </location>
</feature>
<feature type="compositionally biased region" description="Gly residues" evidence="7">
    <location>
        <begin position="228"/>
        <end position="272"/>
    </location>
</feature>
<evidence type="ECO:0000313" key="10">
    <source>
        <dbReference type="Proteomes" id="UP000613740"/>
    </source>
</evidence>
<feature type="region of interest" description="Disordered" evidence="7">
    <location>
        <begin position="85"/>
        <end position="272"/>
    </location>
</feature>
<dbReference type="PANTHER" id="PTHR12272:SF11">
    <property type="entry name" value="PAN2-PAN3 DEADENYLATION COMPLEX SUBUNIT PAN3"/>
    <property type="match status" value="1"/>
</dbReference>
<dbReference type="Gene3D" id="1.10.510.10">
    <property type="entry name" value="Transferase(Phosphotransferase) domain 1"/>
    <property type="match status" value="1"/>
</dbReference>
<sequence length="802" mass="78084">MPPPNTNEAQGLASKVHAAPFVPGGSSVAGNSKSPGGGFLPDSKAAPFVPGSAKASLGPSPPARPGAGPATKLAASAAAFVPKADVKGGRGDAPAGAENAGPQAGTPAAGMGGRGPGPMSSPGPGPMAGPMGGRGPGGRGGGRGGSVGGGPVGPPAPAFVAGPMGGRGPGGPGPSGRGRGGPMGGPGMPPGGPMGGPGGRGGRGGGRGGPMYMGGGPGGGMMHPPGVGPGGSGGMMMGGGGGGGFGGPMGGPGGGGPGSGGGAHGGLGGAGGGGSSMTSYGAGGGGHLPTYRPRDAYLCGPSRAYVGLHFLEEGLRQQLQHRAYMTAAQWQDEGADPDAPPPATRLGPYHSLYPLEEAAMGPAAAAAAGDPPSAALGLRTALVKGISGVDGSAAALRRIDPKQLLPTAELLARAREAVAAWAPLANHPNLVGLRAAFLANESLVAPGVAQGGANESALVFAHDFHPGAVSLAAAHLVPQMTAAGLVSAPQPPPEEVVWSYAVQMTSALRAAHGCGLLLRPACLHPSKVLLTGFGRLRVGSVGVVDAVLGAEAPGPHTEEMALLQRQDISAMGGLLLTLCCAGAGPAPSLDLVAAHYSPELARFVGAALAAADGGPLGSWRQLVSALADRAFTELDGSGVALDHCVGELVKEVENGRLLRLLAKINFVTERPAEGGSDADSAWSETGDRYLLKLFRDYVFHAASPDSGAPLLDWGLVVEALNKLDAGVPEELLLLGRDGQSMMVVTYADVKRCLESSFGELRAAAQAGASGMMMGGGRGGGAGGGGRGGPMQPGSGGGMMMMR</sequence>
<dbReference type="AlphaFoldDB" id="A0A836B6X1"/>